<keyword evidence="10 12" id="KW-0624">Polysaccharide degradation</keyword>
<dbReference type="PRINTS" id="PR00134">
    <property type="entry name" value="GLHYDRLASE10"/>
</dbReference>
<gene>
    <name evidence="15" type="ORF">LTR62_004594</name>
</gene>
<dbReference type="PANTHER" id="PTHR31490:SF35">
    <property type="entry name" value="ENDO-1,4-BETA-XYLANASE"/>
    <property type="match status" value="1"/>
</dbReference>
<evidence type="ECO:0000256" key="2">
    <source>
        <dbReference type="ARBA" id="ARBA00004613"/>
    </source>
</evidence>
<dbReference type="InterPro" id="IPR001000">
    <property type="entry name" value="GH10_dom"/>
</dbReference>
<evidence type="ECO:0000256" key="1">
    <source>
        <dbReference type="ARBA" id="ARBA00000681"/>
    </source>
</evidence>
<evidence type="ECO:0000256" key="8">
    <source>
        <dbReference type="ARBA" id="ARBA00023277"/>
    </source>
</evidence>
<dbReference type="EC" id="3.2.1.8" evidence="12"/>
<dbReference type="Proteomes" id="UP001310890">
    <property type="component" value="Unassembled WGS sequence"/>
</dbReference>
<dbReference type="GO" id="GO:0005576">
    <property type="term" value="C:extracellular region"/>
    <property type="evidence" value="ECO:0007669"/>
    <property type="project" value="UniProtKB-SubCell"/>
</dbReference>
<keyword evidence="7 12" id="KW-0378">Hydrolase</keyword>
<evidence type="ECO:0000259" key="14">
    <source>
        <dbReference type="PROSITE" id="PS51760"/>
    </source>
</evidence>
<dbReference type="Pfam" id="PF00331">
    <property type="entry name" value="Glyco_hydro_10"/>
    <property type="match status" value="1"/>
</dbReference>
<dbReference type="InterPro" id="IPR017853">
    <property type="entry name" value="GH"/>
</dbReference>
<dbReference type="Gene3D" id="3.20.20.80">
    <property type="entry name" value="Glycosidases"/>
    <property type="match status" value="1"/>
</dbReference>
<evidence type="ECO:0000256" key="13">
    <source>
        <dbReference type="SAM" id="SignalP"/>
    </source>
</evidence>
<comment type="similarity">
    <text evidence="4 12">Belongs to the glycosyl hydrolase 10 (cellulase F) family.</text>
</comment>
<comment type="pathway">
    <text evidence="3">Glycan degradation; xylan degradation.</text>
</comment>
<name>A0AAN7YFX3_9PEZI</name>
<dbReference type="PANTHER" id="PTHR31490">
    <property type="entry name" value="GLYCOSYL HYDROLASE"/>
    <property type="match status" value="1"/>
</dbReference>
<evidence type="ECO:0000256" key="3">
    <source>
        <dbReference type="ARBA" id="ARBA00004851"/>
    </source>
</evidence>
<accession>A0AAN7YFX3</accession>
<keyword evidence="9 12" id="KW-0326">Glycosidase</keyword>
<protein>
    <recommendedName>
        <fullName evidence="12">Beta-xylanase</fullName>
        <ecNumber evidence="12">3.2.1.8</ecNumber>
    </recommendedName>
</protein>
<feature type="domain" description="GH10" evidence="14">
    <location>
        <begin position="32"/>
        <end position="347"/>
    </location>
</feature>
<keyword evidence="6" id="KW-0858">Xylan degradation</keyword>
<dbReference type="SUPFAM" id="SSF51445">
    <property type="entry name" value="(Trans)glycosidases"/>
    <property type="match status" value="1"/>
</dbReference>
<dbReference type="SMART" id="SM00633">
    <property type="entry name" value="Glyco_10"/>
    <property type="match status" value="1"/>
</dbReference>
<evidence type="ECO:0000256" key="4">
    <source>
        <dbReference type="ARBA" id="ARBA00007495"/>
    </source>
</evidence>
<evidence type="ECO:0000256" key="10">
    <source>
        <dbReference type="ARBA" id="ARBA00023326"/>
    </source>
</evidence>
<reference evidence="15" key="1">
    <citation type="submission" date="2023-08" db="EMBL/GenBank/DDBJ databases">
        <title>Black Yeasts Isolated from many extreme environments.</title>
        <authorList>
            <person name="Coleine C."/>
            <person name="Stajich J.E."/>
            <person name="Selbmann L."/>
        </authorList>
    </citation>
    <scope>NUCLEOTIDE SEQUENCE</scope>
    <source>
        <strain evidence="15">CCFEE 5401</strain>
    </source>
</reference>
<keyword evidence="8 12" id="KW-0119">Carbohydrate metabolism</keyword>
<comment type="caution">
    <text evidence="15">The sequence shown here is derived from an EMBL/GenBank/DDBJ whole genome shotgun (WGS) entry which is preliminary data.</text>
</comment>
<sequence>MYAVAALLALAAGSVVAAPVDGIFGRAVTGLNTAAQAAGKVYFGTAVDNGDLGNSQYTSEEKNTADFGQVTPANSMKWDAIEASRNRFTYTQGDVIANLAKTNGQKLRCHNLVWHSQLPSWVSSGNFDNATLISIMKNHITTEVTHYKGQCYAWDVVNEAINDDGSGTLRSDPFHNTIGPAYLPIAFATAHAADPNAKLYYNDYNIETAGVKSTAAQNIVKMIKAYGAHIDGVGLQSHFVSGSTPSTATQVANMNAFTALGVDVAITELDIRVKTPETSAELTQQATDYSNTIKACKQVTRCVGVTLWDWNDKNSWVPGTFPGYGAATPWDTNFQKKTQVYNAILNAWSS</sequence>
<dbReference type="PROSITE" id="PS00591">
    <property type="entry name" value="GH10_1"/>
    <property type="match status" value="1"/>
</dbReference>
<comment type="subcellular location">
    <subcellularLocation>
        <location evidence="2">Secreted</location>
    </subcellularLocation>
</comment>
<evidence type="ECO:0000256" key="6">
    <source>
        <dbReference type="ARBA" id="ARBA00022651"/>
    </source>
</evidence>
<evidence type="ECO:0000256" key="5">
    <source>
        <dbReference type="ARBA" id="ARBA00022525"/>
    </source>
</evidence>
<proteinExistence type="inferred from homology"/>
<dbReference type="InterPro" id="IPR044846">
    <property type="entry name" value="GH10"/>
</dbReference>
<dbReference type="PROSITE" id="PS51760">
    <property type="entry name" value="GH10_2"/>
    <property type="match status" value="1"/>
</dbReference>
<evidence type="ECO:0000313" key="16">
    <source>
        <dbReference type="Proteomes" id="UP001310890"/>
    </source>
</evidence>
<organism evidence="15 16">
    <name type="scientific">Meristemomyces frigidus</name>
    <dbReference type="NCBI Taxonomy" id="1508187"/>
    <lineage>
        <taxon>Eukaryota</taxon>
        <taxon>Fungi</taxon>
        <taxon>Dikarya</taxon>
        <taxon>Ascomycota</taxon>
        <taxon>Pezizomycotina</taxon>
        <taxon>Dothideomycetes</taxon>
        <taxon>Dothideomycetidae</taxon>
        <taxon>Mycosphaerellales</taxon>
        <taxon>Teratosphaeriaceae</taxon>
        <taxon>Meristemomyces</taxon>
    </lineage>
</organism>
<feature type="signal peptide" evidence="13">
    <location>
        <begin position="1"/>
        <end position="17"/>
    </location>
</feature>
<comment type="catalytic activity">
    <reaction evidence="1 12">
        <text>Endohydrolysis of (1-&gt;4)-beta-D-xylosidic linkages in xylans.</text>
        <dbReference type="EC" id="3.2.1.8"/>
    </reaction>
</comment>
<evidence type="ECO:0000256" key="12">
    <source>
        <dbReference type="RuleBase" id="RU361174"/>
    </source>
</evidence>
<keyword evidence="5" id="KW-0964">Secreted</keyword>
<feature type="active site" description="Nucleophile" evidence="11">
    <location>
        <position position="268"/>
    </location>
</feature>
<keyword evidence="13" id="KW-0732">Signal</keyword>
<evidence type="ECO:0000256" key="9">
    <source>
        <dbReference type="ARBA" id="ARBA00023295"/>
    </source>
</evidence>
<evidence type="ECO:0000256" key="11">
    <source>
        <dbReference type="PROSITE-ProRule" id="PRU10061"/>
    </source>
</evidence>
<dbReference type="AlphaFoldDB" id="A0AAN7YFX3"/>
<feature type="chain" id="PRO_5042925726" description="Beta-xylanase" evidence="13">
    <location>
        <begin position="18"/>
        <end position="350"/>
    </location>
</feature>
<dbReference type="EMBL" id="JAVRRL010000035">
    <property type="protein sequence ID" value="KAK5111862.1"/>
    <property type="molecule type" value="Genomic_DNA"/>
</dbReference>
<evidence type="ECO:0000313" key="15">
    <source>
        <dbReference type="EMBL" id="KAK5111862.1"/>
    </source>
</evidence>
<dbReference type="GO" id="GO:0031176">
    <property type="term" value="F:endo-1,4-beta-xylanase activity"/>
    <property type="evidence" value="ECO:0007669"/>
    <property type="project" value="UniProtKB-EC"/>
</dbReference>
<evidence type="ECO:0000256" key="7">
    <source>
        <dbReference type="ARBA" id="ARBA00022801"/>
    </source>
</evidence>
<dbReference type="InterPro" id="IPR031158">
    <property type="entry name" value="GH10_AS"/>
</dbReference>
<dbReference type="GO" id="GO:0045493">
    <property type="term" value="P:xylan catabolic process"/>
    <property type="evidence" value="ECO:0007669"/>
    <property type="project" value="UniProtKB-KW"/>
</dbReference>